<keyword evidence="1 10" id="KW-0963">Cytoplasm</keyword>
<keyword evidence="7 10" id="KW-0573">Peptidoglycan synthesis</keyword>
<keyword evidence="5 10" id="KW-0067">ATP-binding</keyword>
<dbReference type="InterPro" id="IPR051046">
    <property type="entry name" value="MurCDEF_CellWall_CoF430Synth"/>
</dbReference>
<dbReference type="EMBL" id="SNXW01000009">
    <property type="protein sequence ID" value="TDP80990.1"/>
    <property type="molecule type" value="Genomic_DNA"/>
</dbReference>
<evidence type="ECO:0000256" key="10">
    <source>
        <dbReference type="HAMAP-Rule" id="MF_02019"/>
    </source>
</evidence>
<dbReference type="PANTHER" id="PTHR43024:SF1">
    <property type="entry name" value="UDP-N-ACETYLMURAMOYL-TRIPEPTIDE--D-ALANYL-D-ALANINE LIGASE"/>
    <property type="match status" value="1"/>
</dbReference>
<dbReference type="InterPro" id="IPR036615">
    <property type="entry name" value="Mur_ligase_C_dom_sf"/>
</dbReference>
<dbReference type="Proteomes" id="UP000294593">
    <property type="component" value="Unassembled WGS sequence"/>
</dbReference>
<dbReference type="InterPro" id="IPR004101">
    <property type="entry name" value="Mur_ligase_C"/>
</dbReference>
<dbReference type="InterPro" id="IPR013221">
    <property type="entry name" value="Mur_ligase_cen"/>
</dbReference>
<dbReference type="SUPFAM" id="SSF53244">
    <property type="entry name" value="MurD-like peptide ligases, peptide-binding domain"/>
    <property type="match status" value="1"/>
</dbReference>
<keyword evidence="6 10" id="KW-0133">Cell shape</keyword>
<comment type="function">
    <text evidence="10 11">Involved in cell wall formation. Catalyzes the final step in the synthesis of UDP-N-acetylmuramoyl-pentapeptide, the precursor of murein.</text>
</comment>
<dbReference type="GO" id="GO:0008766">
    <property type="term" value="F:UDP-N-acetylmuramoylalanyl-D-glutamyl-2,6-diaminopimelate-D-alanyl-D-alanine ligase activity"/>
    <property type="evidence" value="ECO:0007669"/>
    <property type="project" value="RHEA"/>
</dbReference>
<dbReference type="Pfam" id="PF01225">
    <property type="entry name" value="Mur_ligase"/>
    <property type="match status" value="1"/>
</dbReference>
<dbReference type="SUPFAM" id="SSF63418">
    <property type="entry name" value="MurE/MurF N-terminal domain"/>
    <property type="match status" value="1"/>
</dbReference>
<dbReference type="Pfam" id="PF08245">
    <property type="entry name" value="Mur_ligase_M"/>
    <property type="match status" value="1"/>
</dbReference>
<dbReference type="InterPro" id="IPR036565">
    <property type="entry name" value="Mur-like_cat_sf"/>
</dbReference>
<proteinExistence type="inferred from homology"/>
<dbReference type="GO" id="GO:0008360">
    <property type="term" value="P:regulation of cell shape"/>
    <property type="evidence" value="ECO:0007669"/>
    <property type="project" value="UniProtKB-KW"/>
</dbReference>
<dbReference type="GO" id="GO:0071555">
    <property type="term" value="P:cell wall organization"/>
    <property type="evidence" value="ECO:0007669"/>
    <property type="project" value="UniProtKB-KW"/>
</dbReference>
<keyword evidence="2 10" id="KW-0436">Ligase</keyword>
<dbReference type="Pfam" id="PF02875">
    <property type="entry name" value="Mur_ligase_C"/>
    <property type="match status" value="1"/>
</dbReference>
<dbReference type="Gene3D" id="3.40.1390.10">
    <property type="entry name" value="MurE/MurF, N-terminal domain"/>
    <property type="match status" value="1"/>
</dbReference>
<evidence type="ECO:0000256" key="2">
    <source>
        <dbReference type="ARBA" id="ARBA00022598"/>
    </source>
</evidence>
<dbReference type="UniPathway" id="UPA00219"/>
<evidence type="ECO:0000256" key="6">
    <source>
        <dbReference type="ARBA" id="ARBA00022960"/>
    </source>
</evidence>
<dbReference type="InterPro" id="IPR000713">
    <property type="entry name" value="Mur_ligase_N"/>
</dbReference>
<evidence type="ECO:0000256" key="4">
    <source>
        <dbReference type="ARBA" id="ARBA00022741"/>
    </source>
</evidence>
<dbReference type="GO" id="GO:0005524">
    <property type="term" value="F:ATP binding"/>
    <property type="evidence" value="ECO:0007669"/>
    <property type="project" value="UniProtKB-UniRule"/>
</dbReference>
<protein>
    <recommendedName>
        <fullName evidence="10 11">UDP-N-acetylmuramoyl-tripeptide--D-alanyl-D-alanine ligase</fullName>
        <ecNumber evidence="10 11">6.3.2.10</ecNumber>
    </recommendedName>
    <alternativeName>
        <fullName evidence="10">D-alanyl-D-alanine-adding enzyme</fullName>
    </alternativeName>
</protein>
<dbReference type="Gene3D" id="3.40.1190.10">
    <property type="entry name" value="Mur-like, catalytic domain"/>
    <property type="match status" value="1"/>
</dbReference>
<evidence type="ECO:0000256" key="9">
    <source>
        <dbReference type="ARBA" id="ARBA00023316"/>
    </source>
</evidence>
<evidence type="ECO:0000256" key="11">
    <source>
        <dbReference type="RuleBase" id="RU004136"/>
    </source>
</evidence>
<feature type="domain" description="Mur ligase C-terminal" evidence="13">
    <location>
        <begin position="329"/>
        <end position="468"/>
    </location>
</feature>
<dbReference type="GO" id="GO:0051301">
    <property type="term" value="P:cell division"/>
    <property type="evidence" value="ECO:0007669"/>
    <property type="project" value="UniProtKB-KW"/>
</dbReference>
<keyword evidence="9 10" id="KW-0961">Cell wall biogenesis/degradation</keyword>
<dbReference type="GO" id="GO:0009252">
    <property type="term" value="P:peptidoglycan biosynthetic process"/>
    <property type="evidence" value="ECO:0007669"/>
    <property type="project" value="UniProtKB-UniRule"/>
</dbReference>
<evidence type="ECO:0000259" key="12">
    <source>
        <dbReference type="Pfam" id="PF01225"/>
    </source>
</evidence>
<evidence type="ECO:0000256" key="7">
    <source>
        <dbReference type="ARBA" id="ARBA00022984"/>
    </source>
</evidence>
<dbReference type="AlphaFoldDB" id="A0A4R6R533"/>
<reference evidence="15 16" key="1">
    <citation type="submission" date="2019-03" db="EMBL/GenBank/DDBJ databases">
        <title>Genomic Encyclopedia of Type Strains, Phase IV (KMG-IV): sequencing the most valuable type-strain genomes for metagenomic binning, comparative biology and taxonomic classification.</title>
        <authorList>
            <person name="Goeker M."/>
        </authorList>
    </citation>
    <scope>NUCLEOTIDE SEQUENCE [LARGE SCALE GENOMIC DNA]</scope>
    <source>
        <strain evidence="15 16">DSM 11901</strain>
    </source>
</reference>
<dbReference type="GO" id="GO:0005737">
    <property type="term" value="C:cytoplasm"/>
    <property type="evidence" value="ECO:0007669"/>
    <property type="project" value="UniProtKB-SubCell"/>
</dbReference>
<comment type="caution">
    <text evidence="15">The sequence shown here is derived from an EMBL/GenBank/DDBJ whole genome shotgun (WGS) entry which is preliminary data.</text>
</comment>
<dbReference type="GO" id="GO:0047480">
    <property type="term" value="F:UDP-N-acetylmuramoyl-tripeptide-D-alanyl-D-alanine ligase activity"/>
    <property type="evidence" value="ECO:0007669"/>
    <property type="project" value="UniProtKB-UniRule"/>
</dbReference>
<comment type="catalytic activity">
    <reaction evidence="10 11">
        <text>D-alanyl-D-alanine + UDP-N-acetyl-alpha-D-muramoyl-L-alanyl-gamma-D-glutamyl-meso-2,6-diaminopimelate + ATP = UDP-N-acetyl-alpha-D-muramoyl-L-alanyl-gamma-D-glutamyl-meso-2,6-diaminopimeloyl-D-alanyl-D-alanine + ADP + phosphate + H(+)</text>
        <dbReference type="Rhea" id="RHEA:28374"/>
        <dbReference type="ChEBI" id="CHEBI:15378"/>
        <dbReference type="ChEBI" id="CHEBI:30616"/>
        <dbReference type="ChEBI" id="CHEBI:43474"/>
        <dbReference type="ChEBI" id="CHEBI:57822"/>
        <dbReference type="ChEBI" id="CHEBI:61386"/>
        <dbReference type="ChEBI" id="CHEBI:83905"/>
        <dbReference type="ChEBI" id="CHEBI:456216"/>
        <dbReference type="EC" id="6.3.2.10"/>
    </reaction>
</comment>
<keyword evidence="4 10" id="KW-0547">Nucleotide-binding</keyword>
<dbReference type="InterPro" id="IPR035911">
    <property type="entry name" value="MurE/MurF_N"/>
</dbReference>
<accession>A0A4R6R533</accession>
<dbReference type="InterPro" id="IPR005863">
    <property type="entry name" value="UDP-N-AcMur_synth"/>
</dbReference>
<evidence type="ECO:0000256" key="5">
    <source>
        <dbReference type="ARBA" id="ARBA00022840"/>
    </source>
</evidence>
<evidence type="ECO:0000259" key="13">
    <source>
        <dbReference type="Pfam" id="PF02875"/>
    </source>
</evidence>
<comment type="subcellular location">
    <subcellularLocation>
        <location evidence="10 11">Cytoplasm</location>
    </subcellularLocation>
</comment>
<feature type="binding site" evidence="10">
    <location>
        <begin position="112"/>
        <end position="118"/>
    </location>
    <ligand>
        <name>ATP</name>
        <dbReference type="ChEBI" id="CHEBI:30616"/>
    </ligand>
</feature>
<feature type="domain" description="Mur ligase central" evidence="14">
    <location>
        <begin position="110"/>
        <end position="307"/>
    </location>
</feature>
<dbReference type="SUPFAM" id="SSF53623">
    <property type="entry name" value="MurD-like peptide ligases, catalytic domain"/>
    <property type="match status" value="1"/>
</dbReference>
<evidence type="ECO:0000313" key="16">
    <source>
        <dbReference type="Proteomes" id="UP000294593"/>
    </source>
</evidence>
<comment type="pathway">
    <text evidence="10 11">Cell wall biogenesis; peptidoglycan biosynthesis.</text>
</comment>
<dbReference type="HAMAP" id="MF_02019">
    <property type="entry name" value="MurF"/>
    <property type="match status" value="1"/>
</dbReference>
<evidence type="ECO:0000313" key="15">
    <source>
        <dbReference type="EMBL" id="TDP80990.1"/>
    </source>
</evidence>
<keyword evidence="16" id="KW-1185">Reference proteome</keyword>
<dbReference type="EC" id="6.3.2.10" evidence="10 11"/>
<gene>
    <name evidence="10" type="primary">murF</name>
    <name evidence="15" type="ORF">EV672_10930</name>
</gene>
<name>A0A4R6R533_9BURK</name>
<keyword evidence="3 10" id="KW-0132">Cell division</keyword>
<dbReference type="NCBIfam" id="TIGR01143">
    <property type="entry name" value="murF"/>
    <property type="match status" value="1"/>
</dbReference>
<dbReference type="RefSeq" id="WP_243738710.1">
    <property type="nucleotide sequence ID" value="NZ_SNXW01000009.1"/>
</dbReference>
<evidence type="ECO:0000256" key="3">
    <source>
        <dbReference type="ARBA" id="ARBA00022618"/>
    </source>
</evidence>
<sequence>MNTTMTTLAQVHALLPGSVLHGDPATPITRVHTDTRTLQAGDLFLALCGERFDAHDFLPQAAQSGAVAVIGQRGVAACGLPGLTVSDTRAALGWLASGWRARFDIPLVAVTGSNGKTTVTQMVASILRAWMASQGDADAALATAGNFNNDIGVPLTLLRLREGQHRCAVVELGMNHPGEIAQLAAMAAPTVALVNNAQREHQEFMHTVEAVARENGAVLQSLSRTGVAVFPADDAHTPIWRALANGCRVIDFATEGAAAVTGSATWQAAPAPHWQIRLRTPQGEADVALAMAGQHNVRNALAATAAVLGAGVPLNAIAAGLQAFEPVKGRSQLRQARLRGQAVTLVDDSYNANPDSVRAAIDMLAGLPGPHWLVLGDMGEVGDQGPAFHEEVGAYAAERGIEHFWTAGALCAHASHAAQAAQPAAARPQGEAAVPSVRHFDSAADIVAALSQPDAAPPAASILVKGSRFMKMEQVVANLTGGAHAA</sequence>
<dbReference type="Gene3D" id="3.90.190.20">
    <property type="entry name" value="Mur ligase, C-terminal domain"/>
    <property type="match status" value="1"/>
</dbReference>
<comment type="similarity">
    <text evidence="10">Belongs to the MurCDEF family. MurF subfamily.</text>
</comment>
<feature type="domain" description="Mur ligase N-terminal catalytic" evidence="12">
    <location>
        <begin position="28"/>
        <end position="99"/>
    </location>
</feature>
<dbReference type="PANTHER" id="PTHR43024">
    <property type="entry name" value="UDP-N-ACETYLMURAMOYL-TRIPEPTIDE--D-ALANYL-D-ALANINE LIGASE"/>
    <property type="match status" value="1"/>
</dbReference>
<keyword evidence="8 10" id="KW-0131">Cell cycle</keyword>
<organism evidence="15 16">
    <name type="scientific">Aquabacterium commune</name>
    <dbReference type="NCBI Taxonomy" id="70586"/>
    <lineage>
        <taxon>Bacteria</taxon>
        <taxon>Pseudomonadati</taxon>
        <taxon>Pseudomonadota</taxon>
        <taxon>Betaproteobacteria</taxon>
        <taxon>Burkholderiales</taxon>
        <taxon>Aquabacterium</taxon>
    </lineage>
</organism>
<evidence type="ECO:0000259" key="14">
    <source>
        <dbReference type="Pfam" id="PF08245"/>
    </source>
</evidence>
<evidence type="ECO:0000256" key="8">
    <source>
        <dbReference type="ARBA" id="ARBA00023306"/>
    </source>
</evidence>
<evidence type="ECO:0000256" key="1">
    <source>
        <dbReference type="ARBA" id="ARBA00022490"/>
    </source>
</evidence>